<keyword evidence="4" id="KW-1185">Reference proteome</keyword>
<dbReference type="GO" id="GO:0047499">
    <property type="term" value="F:calcium-independent phospholipase A2 activity"/>
    <property type="evidence" value="ECO:0007669"/>
    <property type="project" value="TreeGrafter"/>
</dbReference>
<accession>A0A0C3ACF5</accession>
<dbReference type="SUPFAM" id="SSF52151">
    <property type="entry name" value="FabD/lysophospholipase-like"/>
    <property type="match status" value="1"/>
</dbReference>
<reference evidence="3 4" key="1">
    <citation type="submission" date="2014-04" db="EMBL/GenBank/DDBJ databases">
        <authorList>
            <consortium name="DOE Joint Genome Institute"/>
            <person name="Kuo A."/>
            <person name="Zuccaro A."/>
            <person name="Kohler A."/>
            <person name="Nagy L.G."/>
            <person name="Floudas D."/>
            <person name="Copeland A."/>
            <person name="Barry K.W."/>
            <person name="Cichocki N."/>
            <person name="Veneault-Fourrey C."/>
            <person name="LaButti K."/>
            <person name="Lindquist E.A."/>
            <person name="Lipzen A."/>
            <person name="Lundell T."/>
            <person name="Morin E."/>
            <person name="Murat C."/>
            <person name="Sun H."/>
            <person name="Tunlid A."/>
            <person name="Henrissat B."/>
            <person name="Grigoriev I.V."/>
            <person name="Hibbett D.S."/>
            <person name="Martin F."/>
            <person name="Nordberg H.P."/>
            <person name="Cantor M.N."/>
            <person name="Hua S.X."/>
        </authorList>
    </citation>
    <scope>NUCLEOTIDE SEQUENCE [LARGE SCALE GENOMIC DNA]</scope>
    <source>
        <strain evidence="3 4">MAFF 305830</strain>
    </source>
</reference>
<dbReference type="Proteomes" id="UP000054097">
    <property type="component" value="Unassembled WGS sequence"/>
</dbReference>
<gene>
    <name evidence="3" type="ORF">M408DRAFT_49170</name>
</gene>
<dbReference type="OrthoDB" id="1658288at2759"/>
<dbReference type="InterPro" id="IPR016035">
    <property type="entry name" value="Acyl_Trfase/lysoPLipase"/>
</dbReference>
<dbReference type="PANTHER" id="PTHR24185">
    <property type="entry name" value="CALCIUM-INDEPENDENT PHOSPHOLIPASE A2-GAMMA"/>
    <property type="match status" value="1"/>
</dbReference>
<evidence type="ECO:0008006" key="5">
    <source>
        <dbReference type="Google" id="ProtNLM"/>
    </source>
</evidence>
<dbReference type="HOGENOM" id="CLU_000288_144_2_1"/>
<dbReference type="GO" id="GO:0019369">
    <property type="term" value="P:arachidonate metabolic process"/>
    <property type="evidence" value="ECO:0007669"/>
    <property type="project" value="TreeGrafter"/>
</dbReference>
<evidence type="ECO:0000256" key="1">
    <source>
        <dbReference type="ARBA" id="ARBA00022801"/>
    </source>
</evidence>
<proteinExistence type="predicted"/>
<dbReference type="GO" id="GO:0016042">
    <property type="term" value="P:lipid catabolic process"/>
    <property type="evidence" value="ECO:0007669"/>
    <property type="project" value="UniProtKB-KW"/>
</dbReference>
<feature type="non-terminal residue" evidence="3">
    <location>
        <position position="179"/>
    </location>
</feature>
<organism evidence="3 4">
    <name type="scientific">Serendipita vermifera MAFF 305830</name>
    <dbReference type="NCBI Taxonomy" id="933852"/>
    <lineage>
        <taxon>Eukaryota</taxon>
        <taxon>Fungi</taxon>
        <taxon>Dikarya</taxon>
        <taxon>Basidiomycota</taxon>
        <taxon>Agaricomycotina</taxon>
        <taxon>Agaricomycetes</taxon>
        <taxon>Sebacinales</taxon>
        <taxon>Serendipitaceae</taxon>
        <taxon>Serendipita</taxon>
    </lineage>
</organism>
<evidence type="ECO:0000256" key="2">
    <source>
        <dbReference type="ARBA" id="ARBA00022963"/>
    </source>
</evidence>
<dbReference type="GO" id="GO:0016020">
    <property type="term" value="C:membrane"/>
    <property type="evidence" value="ECO:0007669"/>
    <property type="project" value="TreeGrafter"/>
</dbReference>
<sequence length="179" mass="19841">RLVAFMLGHLRMNVNQVIDALFALIALLSFDDSEDNINRERNSTILREFLESMIQKRGISPETKMNDTNGPSYRSKVALYAATSTNITHPHVFRTYSSRGSNLNPTMIEALCATMAIQSHFLPVKIGPRRTQELFIGGPLGTNNPTRLLLAEASKVFGKNRRVAQIISLGCGLPRALSI</sequence>
<name>A0A0C3ACF5_SERVB</name>
<feature type="non-terminal residue" evidence="3">
    <location>
        <position position="1"/>
    </location>
</feature>
<dbReference type="EMBL" id="KN824358">
    <property type="protein sequence ID" value="KIM22350.1"/>
    <property type="molecule type" value="Genomic_DNA"/>
</dbReference>
<keyword evidence="2" id="KW-0443">Lipid metabolism</keyword>
<dbReference type="Gene3D" id="3.40.1090.10">
    <property type="entry name" value="Cytosolic phospholipase A2 catalytic domain"/>
    <property type="match status" value="1"/>
</dbReference>
<dbReference type="AlphaFoldDB" id="A0A0C3ACF5"/>
<keyword evidence="1" id="KW-0378">Hydrolase</keyword>
<reference evidence="4" key="2">
    <citation type="submission" date="2015-01" db="EMBL/GenBank/DDBJ databases">
        <title>Evolutionary Origins and Diversification of the Mycorrhizal Mutualists.</title>
        <authorList>
            <consortium name="DOE Joint Genome Institute"/>
            <consortium name="Mycorrhizal Genomics Consortium"/>
            <person name="Kohler A."/>
            <person name="Kuo A."/>
            <person name="Nagy L.G."/>
            <person name="Floudas D."/>
            <person name="Copeland A."/>
            <person name="Barry K.W."/>
            <person name="Cichocki N."/>
            <person name="Veneault-Fourrey C."/>
            <person name="LaButti K."/>
            <person name="Lindquist E.A."/>
            <person name="Lipzen A."/>
            <person name="Lundell T."/>
            <person name="Morin E."/>
            <person name="Murat C."/>
            <person name="Riley R."/>
            <person name="Ohm R."/>
            <person name="Sun H."/>
            <person name="Tunlid A."/>
            <person name="Henrissat B."/>
            <person name="Grigoriev I.V."/>
            <person name="Hibbett D.S."/>
            <person name="Martin F."/>
        </authorList>
    </citation>
    <scope>NUCLEOTIDE SEQUENCE [LARGE SCALE GENOMIC DNA]</scope>
    <source>
        <strain evidence="4">MAFF 305830</strain>
    </source>
</reference>
<keyword evidence="2" id="KW-0442">Lipid degradation</keyword>
<protein>
    <recommendedName>
        <fullName evidence="5">PNPLA domain-containing protein</fullName>
    </recommendedName>
</protein>
<evidence type="ECO:0000313" key="3">
    <source>
        <dbReference type="EMBL" id="KIM22350.1"/>
    </source>
</evidence>
<dbReference type="PANTHER" id="PTHR24185:SF1">
    <property type="entry name" value="CALCIUM-INDEPENDENT PHOSPHOLIPASE A2-GAMMA"/>
    <property type="match status" value="1"/>
</dbReference>
<evidence type="ECO:0000313" key="4">
    <source>
        <dbReference type="Proteomes" id="UP000054097"/>
    </source>
</evidence>